<sequence length="122" mass="14238">MAELDRILSEAQETHLLMQKAAKSTEERAVRDIVRLRTRFATLIAEMMGSIKADTRLKARPEVAHEFESQFFEMRQALAQHQSKWRSTQIDEDHAGYRRSTDELGRKQDAFYNWAQKALAEL</sequence>
<gene>
    <name evidence="1" type="ORF">KK137_10485</name>
</gene>
<dbReference type="RefSeq" id="WP_214536386.1">
    <property type="nucleotide sequence ID" value="NZ_JAHFVK010000002.1"/>
</dbReference>
<keyword evidence="2" id="KW-1185">Reference proteome</keyword>
<reference evidence="1 2" key="1">
    <citation type="submission" date="2021-05" db="EMBL/GenBank/DDBJ databases">
        <title>Croceibacterium sp. LX-88 genome sequence.</title>
        <authorList>
            <person name="Luo X."/>
        </authorList>
    </citation>
    <scope>NUCLEOTIDE SEQUENCE [LARGE SCALE GENOMIC DNA]</scope>
    <source>
        <strain evidence="1 2">LX-88</strain>
    </source>
</reference>
<evidence type="ECO:0000313" key="1">
    <source>
        <dbReference type="EMBL" id="MBT2134762.1"/>
    </source>
</evidence>
<comment type="caution">
    <text evidence="1">The sequence shown here is derived from an EMBL/GenBank/DDBJ whole genome shotgun (WGS) entry which is preliminary data.</text>
</comment>
<protein>
    <submittedName>
        <fullName evidence="1">Uncharacterized protein</fullName>
    </submittedName>
</protein>
<name>A0ABS5W4T3_9SPHN</name>
<evidence type="ECO:0000313" key="2">
    <source>
        <dbReference type="Proteomes" id="UP000811255"/>
    </source>
</evidence>
<accession>A0ABS5W4T3</accession>
<dbReference type="Proteomes" id="UP000811255">
    <property type="component" value="Unassembled WGS sequence"/>
</dbReference>
<organism evidence="1 2">
    <name type="scientific">Croceibacterium selenioxidans</name>
    <dbReference type="NCBI Taxonomy" id="2838833"/>
    <lineage>
        <taxon>Bacteria</taxon>
        <taxon>Pseudomonadati</taxon>
        <taxon>Pseudomonadota</taxon>
        <taxon>Alphaproteobacteria</taxon>
        <taxon>Sphingomonadales</taxon>
        <taxon>Erythrobacteraceae</taxon>
        <taxon>Croceibacterium</taxon>
    </lineage>
</organism>
<proteinExistence type="predicted"/>
<dbReference type="EMBL" id="JAHFVK010000002">
    <property type="protein sequence ID" value="MBT2134762.1"/>
    <property type="molecule type" value="Genomic_DNA"/>
</dbReference>